<dbReference type="AlphaFoldDB" id="C7N157"/>
<organism evidence="12 13">
    <name type="scientific">Slackia heliotrinireducens (strain ATCC 29202 / DSM 20476 / NCTC 11029 / RHS 1)</name>
    <name type="common">Peptococcus heliotrinreducens</name>
    <dbReference type="NCBI Taxonomy" id="471855"/>
    <lineage>
        <taxon>Bacteria</taxon>
        <taxon>Bacillati</taxon>
        <taxon>Actinomycetota</taxon>
        <taxon>Coriobacteriia</taxon>
        <taxon>Eggerthellales</taxon>
        <taxon>Eggerthellaceae</taxon>
        <taxon>Slackia</taxon>
    </lineage>
</organism>
<dbReference type="SUPFAM" id="SSF53686">
    <property type="entry name" value="Tryptophan synthase beta subunit-like PLP-dependent enzymes"/>
    <property type="match status" value="1"/>
</dbReference>
<name>C7N157_SLAHD</name>
<evidence type="ECO:0000256" key="9">
    <source>
        <dbReference type="PIRSR" id="PIRSR605856-50"/>
    </source>
</evidence>
<feature type="binding site" evidence="9">
    <location>
        <position position="84"/>
    </location>
    <ligand>
        <name>pyridoxal 5'-phosphate</name>
        <dbReference type="ChEBI" id="CHEBI:597326"/>
    </ligand>
</feature>
<dbReference type="EMBL" id="CP001684">
    <property type="protein sequence ID" value="ACV23279.1"/>
    <property type="molecule type" value="Genomic_DNA"/>
</dbReference>
<keyword evidence="13" id="KW-1185">Reference proteome</keyword>
<evidence type="ECO:0000313" key="13">
    <source>
        <dbReference type="Proteomes" id="UP000002026"/>
    </source>
</evidence>
<dbReference type="HOGENOM" id="CLU_021018_1_0_11"/>
<dbReference type="CDD" id="cd01561">
    <property type="entry name" value="CBS_like"/>
    <property type="match status" value="1"/>
</dbReference>
<dbReference type="InterPro" id="IPR036052">
    <property type="entry name" value="TrpB-like_PALP_sf"/>
</dbReference>
<sequence>MHYHTRPFGVIMIYKNALEAIGHTPLIELQRISEPNAARILVKYEGVNIGGSVKTRTAYQMILEAQKRGEITSDSIVVEPTSGNQGIGLALVCAVLGLQARIIMPDSVSEERRKLVRHYGAEVIVVHDEGDIGKAIQECIDIALRMKAEDPRVYVPQQFENEDNLLTHRCHTALEIAEDAEEAIDGFCSGIGTGGTISGIGQTLKRLYPDIEIWAVEPENAAILSGGGIGTHLQMGIGDGLIPAILDQEVYDDICVITDDEAIEMSRRLAREEGLLCGVSSGTNVAAALKLARKLGPGKTVVTLLPDTGERYFSTPLFDGE</sequence>
<evidence type="ECO:0000256" key="4">
    <source>
        <dbReference type="ARBA" id="ARBA00022605"/>
    </source>
</evidence>
<evidence type="ECO:0000256" key="2">
    <source>
        <dbReference type="ARBA" id="ARBA00007103"/>
    </source>
</evidence>
<evidence type="ECO:0000256" key="8">
    <source>
        <dbReference type="ARBA" id="ARBA00047931"/>
    </source>
</evidence>
<dbReference type="FunFam" id="3.40.50.1100:FF:000006">
    <property type="entry name" value="Cysteine synthase"/>
    <property type="match status" value="1"/>
</dbReference>
<dbReference type="EC" id="2.5.1.47" evidence="3"/>
<evidence type="ECO:0000259" key="11">
    <source>
        <dbReference type="Pfam" id="PF00291"/>
    </source>
</evidence>
<evidence type="ECO:0000256" key="1">
    <source>
        <dbReference type="ARBA" id="ARBA00001933"/>
    </source>
</evidence>
<feature type="modified residue" description="N6-(pyridoxal phosphate)lysine" evidence="10">
    <location>
        <position position="54"/>
    </location>
</feature>
<dbReference type="NCBIfam" id="TIGR01136">
    <property type="entry name" value="cysKM"/>
    <property type="match status" value="1"/>
</dbReference>
<evidence type="ECO:0000256" key="7">
    <source>
        <dbReference type="ARBA" id="ARBA00023192"/>
    </source>
</evidence>
<dbReference type="Proteomes" id="UP000002026">
    <property type="component" value="Chromosome"/>
</dbReference>
<dbReference type="eggNOG" id="COG0031">
    <property type="taxonomic scope" value="Bacteria"/>
</dbReference>
<evidence type="ECO:0000256" key="10">
    <source>
        <dbReference type="PIRSR" id="PIRSR605856-51"/>
    </source>
</evidence>
<dbReference type="Pfam" id="PF00291">
    <property type="entry name" value="PALP"/>
    <property type="match status" value="1"/>
</dbReference>
<keyword evidence="6 9" id="KW-0663">Pyridoxal phosphate</keyword>
<evidence type="ECO:0000256" key="3">
    <source>
        <dbReference type="ARBA" id="ARBA00012681"/>
    </source>
</evidence>
<comment type="similarity">
    <text evidence="2">Belongs to the cysteine synthase/cystathionine beta-synthase family.</text>
</comment>
<keyword evidence="4" id="KW-0028">Amino-acid biosynthesis</keyword>
<dbReference type="KEGG" id="shi:Shel_22690"/>
<dbReference type="GO" id="GO:0006535">
    <property type="term" value="P:cysteine biosynthetic process from serine"/>
    <property type="evidence" value="ECO:0007669"/>
    <property type="project" value="InterPro"/>
</dbReference>
<dbReference type="InterPro" id="IPR050214">
    <property type="entry name" value="Cys_Synth/Cystath_Beta-Synth"/>
</dbReference>
<dbReference type="PANTHER" id="PTHR10314">
    <property type="entry name" value="CYSTATHIONINE BETA-SYNTHASE"/>
    <property type="match status" value="1"/>
</dbReference>
<accession>C7N157</accession>
<dbReference type="Gene3D" id="3.40.50.1100">
    <property type="match status" value="2"/>
</dbReference>
<reference evidence="12 13" key="1">
    <citation type="journal article" date="2009" name="Stand. Genomic Sci.">
        <title>Complete genome sequence of Slackia heliotrinireducens type strain (RHS 1).</title>
        <authorList>
            <person name="Pukall R."/>
            <person name="Lapidus A."/>
            <person name="Nolan M."/>
            <person name="Copeland A."/>
            <person name="Glavina Del Rio T."/>
            <person name="Lucas S."/>
            <person name="Chen F."/>
            <person name="Tice H."/>
            <person name="Cheng J.F."/>
            <person name="Chertkov O."/>
            <person name="Bruce D."/>
            <person name="Goodwin L."/>
            <person name="Kuske C."/>
            <person name="Brettin T."/>
            <person name="Detter J.C."/>
            <person name="Han C."/>
            <person name="Pitluck S."/>
            <person name="Pati A."/>
            <person name="Mavrommatis K."/>
            <person name="Ivanova N."/>
            <person name="Ovchinnikova G."/>
            <person name="Chen A."/>
            <person name="Palaniappan K."/>
            <person name="Schneider S."/>
            <person name="Rohde M."/>
            <person name="Chain P."/>
            <person name="D'haeseleer P."/>
            <person name="Goker M."/>
            <person name="Bristow J."/>
            <person name="Eisen J.A."/>
            <person name="Markowitz V."/>
            <person name="Kyrpides N.C."/>
            <person name="Klenk H.P."/>
            <person name="Hugenholtz P."/>
        </authorList>
    </citation>
    <scope>NUCLEOTIDE SEQUENCE [LARGE SCALE GENOMIC DNA]</scope>
    <source>
        <strain evidence="13">ATCC 29202 / DSM 20476 / NCTC 11029 / RHS 1</strain>
    </source>
</reference>
<dbReference type="GO" id="GO:0004124">
    <property type="term" value="F:cysteine synthase activity"/>
    <property type="evidence" value="ECO:0007669"/>
    <property type="project" value="UniProtKB-EC"/>
</dbReference>
<comment type="cofactor">
    <cofactor evidence="1 9">
        <name>pyridoxal 5'-phosphate</name>
        <dbReference type="ChEBI" id="CHEBI:597326"/>
    </cofactor>
</comment>
<dbReference type="STRING" id="471855.Shel_22690"/>
<evidence type="ECO:0000256" key="5">
    <source>
        <dbReference type="ARBA" id="ARBA00022679"/>
    </source>
</evidence>
<keyword evidence="7" id="KW-0198">Cysteine biosynthesis</keyword>
<feature type="binding site" evidence="9">
    <location>
        <position position="280"/>
    </location>
    <ligand>
        <name>pyridoxal 5'-phosphate</name>
        <dbReference type="ChEBI" id="CHEBI:597326"/>
    </ligand>
</feature>
<dbReference type="InterPro" id="IPR001926">
    <property type="entry name" value="TrpB-like_PALP"/>
</dbReference>
<evidence type="ECO:0000256" key="6">
    <source>
        <dbReference type="ARBA" id="ARBA00022898"/>
    </source>
</evidence>
<proteinExistence type="inferred from homology"/>
<protein>
    <recommendedName>
        <fullName evidence="3">cysteine synthase</fullName>
        <ecNumber evidence="3">2.5.1.47</ecNumber>
    </recommendedName>
</protein>
<feature type="domain" description="Tryptophan synthase beta chain-like PALP" evidence="11">
    <location>
        <begin position="19"/>
        <end position="307"/>
    </location>
</feature>
<dbReference type="InterPro" id="IPR005856">
    <property type="entry name" value="Cys_synth"/>
</dbReference>
<comment type="catalytic activity">
    <reaction evidence="8">
        <text>O-acetyl-L-serine + hydrogen sulfide = L-cysteine + acetate</text>
        <dbReference type="Rhea" id="RHEA:14829"/>
        <dbReference type="ChEBI" id="CHEBI:29919"/>
        <dbReference type="ChEBI" id="CHEBI:30089"/>
        <dbReference type="ChEBI" id="CHEBI:35235"/>
        <dbReference type="ChEBI" id="CHEBI:58340"/>
        <dbReference type="EC" id="2.5.1.47"/>
    </reaction>
</comment>
<evidence type="ECO:0000313" key="12">
    <source>
        <dbReference type="EMBL" id="ACV23279.1"/>
    </source>
</evidence>
<gene>
    <name evidence="12" type="ordered locus">Shel_22690</name>
</gene>
<keyword evidence="5 12" id="KW-0808">Transferase</keyword>
<feature type="binding site" evidence="9">
    <location>
        <begin position="192"/>
        <end position="196"/>
    </location>
    <ligand>
        <name>pyridoxal 5'-phosphate</name>
        <dbReference type="ChEBI" id="CHEBI:597326"/>
    </ligand>
</feature>